<evidence type="ECO:0000313" key="2">
    <source>
        <dbReference type="EMBL" id="OWZ04491.1"/>
    </source>
</evidence>
<proteinExistence type="predicted"/>
<dbReference type="AlphaFoldDB" id="A0A225VFY3"/>
<feature type="region of interest" description="Disordered" evidence="1">
    <location>
        <begin position="83"/>
        <end position="104"/>
    </location>
</feature>
<dbReference type="Proteomes" id="UP000198211">
    <property type="component" value="Unassembled WGS sequence"/>
</dbReference>
<dbReference type="OrthoDB" id="109514at2759"/>
<accession>A0A225VFY3</accession>
<name>A0A225VFY3_9STRA</name>
<gene>
    <name evidence="2" type="ORF">PHMEG_00023598</name>
</gene>
<sequence length="160" mass="18185">MLKNQQESVLLSLYKYCNEISTIGQFTDFEDLCIGPAATDRGGAATEELHQQMISSPKKKSGATFIAQNMSWRLWASLIPKKPRPQHEREIAKGPPTSRITHFRPASNASDRHLQRVQRIVRIAKKVVQGMQKELSTLSKRSKCSILPSYPWIKCSRESF</sequence>
<protein>
    <submittedName>
        <fullName evidence="2">Uncharacterized protein</fullName>
    </submittedName>
</protein>
<dbReference type="EMBL" id="NBNE01004939">
    <property type="protein sequence ID" value="OWZ04491.1"/>
    <property type="molecule type" value="Genomic_DNA"/>
</dbReference>
<evidence type="ECO:0000313" key="3">
    <source>
        <dbReference type="Proteomes" id="UP000198211"/>
    </source>
</evidence>
<organism evidence="2 3">
    <name type="scientific">Phytophthora megakarya</name>
    <dbReference type="NCBI Taxonomy" id="4795"/>
    <lineage>
        <taxon>Eukaryota</taxon>
        <taxon>Sar</taxon>
        <taxon>Stramenopiles</taxon>
        <taxon>Oomycota</taxon>
        <taxon>Peronosporomycetes</taxon>
        <taxon>Peronosporales</taxon>
        <taxon>Peronosporaceae</taxon>
        <taxon>Phytophthora</taxon>
    </lineage>
</organism>
<keyword evidence="3" id="KW-1185">Reference proteome</keyword>
<comment type="caution">
    <text evidence="2">The sequence shown here is derived from an EMBL/GenBank/DDBJ whole genome shotgun (WGS) entry which is preliminary data.</text>
</comment>
<reference evidence="3" key="1">
    <citation type="submission" date="2017-03" db="EMBL/GenBank/DDBJ databases">
        <title>Phytopthora megakarya and P. palmivora, two closely related causual agents of cacao black pod achieved similar genome size and gene model numbers by different mechanisms.</title>
        <authorList>
            <person name="Ali S."/>
            <person name="Shao J."/>
            <person name="Larry D.J."/>
            <person name="Kronmiller B."/>
            <person name="Shen D."/>
            <person name="Strem M.D."/>
            <person name="Melnick R.L."/>
            <person name="Guiltinan M.J."/>
            <person name="Tyler B.M."/>
            <person name="Meinhardt L.W."/>
            <person name="Bailey B.A."/>
        </authorList>
    </citation>
    <scope>NUCLEOTIDE SEQUENCE [LARGE SCALE GENOMIC DNA]</scope>
    <source>
        <strain evidence="3">zdho120</strain>
    </source>
</reference>
<evidence type="ECO:0000256" key="1">
    <source>
        <dbReference type="SAM" id="MobiDB-lite"/>
    </source>
</evidence>